<name>A0ABU8D5S3_9GAMM</name>
<keyword evidence="2" id="KW-1185">Reference proteome</keyword>
<dbReference type="RefSeq" id="WP_064747720.1">
    <property type="nucleotide sequence ID" value="NZ_JBANDL010000002.1"/>
</dbReference>
<proteinExistence type="predicted"/>
<comment type="caution">
    <text evidence="1">The sequence shown here is derived from an EMBL/GenBank/DDBJ whole genome shotgun (WGS) entry which is preliminary data.</text>
</comment>
<reference evidence="1 2" key="1">
    <citation type="submission" date="2024-02" db="EMBL/GenBank/DDBJ databases">
        <title>Lysobacter Genome Sequencing and Mining.</title>
        <authorList>
            <person name="Bierman J."/>
            <person name="Walker M.C."/>
        </authorList>
    </citation>
    <scope>NUCLEOTIDE SEQUENCE [LARGE SCALE GENOMIC DNA]</scope>
    <source>
        <strain evidence="1 2">PB6250</strain>
    </source>
</reference>
<evidence type="ECO:0000313" key="1">
    <source>
        <dbReference type="EMBL" id="MEI2456360.1"/>
    </source>
</evidence>
<dbReference type="Proteomes" id="UP001387215">
    <property type="component" value="Unassembled WGS sequence"/>
</dbReference>
<protein>
    <submittedName>
        <fullName evidence="1">Hemin transport protein</fullName>
    </submittedName>
</protein>
<accession>A0ABU8D5S3</accession>
<evidence type="ECO:0000313" key="2">
    <source>
        <dbReference type="Proteomes" id="UP001387215"/>
    </source>
</evidence>
<sequence>MRAPLRSAGADSAALPAPERLAAVATVLCAYPPRHRDALDGWLHARRAERLLRRDGEDRCEALLFRDDGGRACWCLYLLPDSDFLAWDDAIAALPACRGGEARSGAWARLRRRWLRRLRGRWQAQILRLQVLADDAGHCILLADRAEPSALGLAHAQRIAAAEGARLRAQADACCCLASRRAARDPAAASA</sequence>
<gene>
    <name evidence="1" type="ORF">V2J18_16980</name>
</gene>
<dbReference type="EMBL" id="JBANDL010000002">
    <property type="protein sequence ID" value="MEI2456360.1"/>
    <property type="molecule type" value="Genomic_DNA"/>
</dbReference>
<dbReference type="SUPFAM" id="SSF144064">
    <property type="entry name" value="Heme iron utilization protein-like"/>
    <property type="match status" value="1"/>
</dbReference>
<organism evidence="1 2">
    <name type="scientific">Lysobacter firmicutimachus</name>
    <dbReference type="NCBI Taxonomy" id="1792846"/>
    <lineage>
        <taxon>Bacteria</taxon>
        <taxon>Pseudomonadati</taxon>
        <taxon>Pseudomonadota</taxon>
        <taxon>Gammaproteobacteria</taxon>
        <taxon>Lysobacterales</taxon>
        <taxon>Lysobacteraceae</taxon>
        <taxon>Lysobacter</taxon>
    </lineage>
</organism>